<dbReference type="Pfam" id="PF13076">
    <property type="entry name" value="Fur_reg_FbpA"/>
    <property type="match status" value="1"/>
</dbReference>
<dbReference type="AlphaFoldDB" id="A0A1I2NUZ1"/>
<organism evidence="1 2">
    <name type="scientific">Priestia megaterium</name>
    <name type="common">Bacillus megaterium</name>
    <dbReference type="NCBI Taxonomy" id="1404"/>
    <lineage>
        <taxon>Bacteria</taxon>
        <taxon>Bacillati</taxon>
        <taxon>Bacillota</taxon>
        <taxon>Bacilli</taxon>
        <taxon>Bacillales</taxon>
        <taxon>Bacillaceae</taxon>
        <taxon>Priestia</taxon>
    </lineage>
</organism>
<dbReference type="EMBL" id="CP045272">
    <property type="protein sequence ID" value="QJX76029.1"/>
    <property type="molecule type" value="Genomic_DNA"/>
</dbReference>
<dbReference type="Proteomes" id="UP000501076">
    <property type="component" value="Chromosome"/>
</dbReference>
<dbReference type="InterPro" id="IPR025072">
    <property type="entry name" value="Fur_reg_FbpA"/>
</dbReference>
<sequence>MVKQHTQPETEHKRNWFINALLNFGIYKKGNRHLYELTLQELEAQYVKVKAFMYNQGPLSQ</sequence>
<evidence type="ECO:0000313" key="2">
    <source>
        <dbReference type="Proteomes" id="UP000501076"/>
    </source>
</evidence>
<dbReference type="GeneID" id="93644348"/>
<protein>
    <submittedName>
        <fullName evidence="1">Fur-regulated basic protein FbpA</fullName>
    </submittedName>
</protein>
<reference evidence="1 2" key="1">
    <citation type="submission" date="2019-10" db="EMBL/GenBank/DDBJ databases">
        <title>Complete genome sequences for adaption low water activity.</title>
        <authorList>
            <person name="Zhao L."/>
            <person name="Zhong J."/>
        </authorList>
    </citation>
    <scope>NUCLEOTIDE SEQUENCE [LARGE SCALE GENOMIC DNA]</scope>
    <source>
        <strain evidence="1 2">FDU301</strain>
    </source>
</reference>
<dbReference type="RefSeq" id="WP_034649488.1">
    <property type="nucleotide sequence ID" value="NZ_CAKKMH010000008.1"/>
</dbReference>
<evidence type="ECO:0000313" key="1">
    <source>
        <dbReference type="EMBL" id="QJX76029.1"/>
    </source>
</evidence>
<proteinExistence type="predicted"/>
<gene>
    <name evidence="1" type="primary">fbpA</name>
    <name evidence="1" type="ORF">FDZ14_07390</name>
</gene>
<accession>A0A1I2NUZ1</accession>
<name>A0A1I2NUZ1_PRIMG</name>